<evidence type="ECO:0000313" key="2">
    <source>
        <dbReference type="Proteomes" id="UP001058974"/>
    </source>
</evidence>
<protein>
    <recommendedName>
        <fullName evidence="3">Carrier domain-containing protein</fullName>
    </recommendedName>
</protein>
<dbReference type="InterPro" id="IPR006162">
    <property type="entry name" value="Ppantetheine_attach_site"/>
</dbReference>
<proteinExistence type="predicted"/>
<dbReference type="PROSITE" id="PS00012">
    <property type="entry name" value="PHOSPHOPANTETHEINE"/>
    <property type="match status" value="1"/>
</dbReference>
<dbReference type="Gramene" id="Psat07G0286500-T1">
    <property type="protein sequence ID" value="KAI5386491.1"/>
    <property type="gene ID" value="KIW84_072865"/>
</dbReference>
<keyword evidence="2" id="KW-1185">Reference proteome</keyword>
<name>A0A9D4VPN4_PEA</name>
<accession>A0A9D4VPN4</accession>
<dbReference type="AlphaFoldDB" id="A0A9D4VPN4"/>
<comment type="caution">
    <text evidence="1">The sequence shown here is derived from an EMBL/GenBank/DDBJ whole genome shotgun (WGS) entry which is preliminary data.</text>
</comment>
<dbReference type="Proteomes" id="UP001058974">
    <property type="component" value="Chromosome 7"/>
</dbReference>
<dbReference type="EMBL" id="JAMSHJ010000007">
    <property type="protein sequence ID" value="KAI5386491.1"/>
    <property type="molecule type" value="Genomic_DNA"/>
</dbReference>
<evidence type="ECO:0000313" key="1">
    <source>
        <dbReference type="EMBL" id="KAI5386491.1"/>
    </source>
</evidence>
<gene>
    <name evidence="1" type="ORF">KIW84_072865</name>
</gene>
<organism evidence="1 2">
    <name type="scientific">Pisum sativum</name>
    <name type="common">Garden pea</name>
    <name type="synonym">Lathyrus oleraceus</name>
    <dbReference type="NCBI Taxonomy" id="3888"/>
    <lineage>
        <taxon>Eukaryota</taxon>
        <taxon>Viridiplantae</taxon>
        <taxon>Streptophyta</taxon>
        <taxon>Embryophyta</taxon>
        <taxon>Tracheophyta</taxon>
        <taxon>Spermatophyta</taxon>
        <taxon>Magnoliopsida</taxon>
        <taxon>eudicotyledons</taxon>
        <taxon>Gunneridae</taxon>
        <taxon>Pentapetalae</taxon>
        <taxon>rosids</taxon>
        <taxon>fabids</taxon>
        <taxon>Fabales</taxon>
        <taxon>Fabaceae</taxon>
        <taxon>Papilionoideae</taxon>
        <taxon>50 kb inversion clade</taxon>
        <taxon>NPAAA clade</taxon>
        <taxon>Hologalegina</taxon>
        <taxon>IRL clade</taxon>
        <taxon>Fabeae</taxon>
        <taxon>Lathyrus</taxon>
    </lineage>
</organism>
<sequence>MSTYGIDSIGVVKATQKLSDFLGVPVVAIDVFSASCIQELANFSENLLLKSQPHHMNSPSYAPEDETESTEFVVDVSNSFGKDDSRKVSIYAQHSWSWRPQKPIEIASQHQQSPGTISCQLLQMFELQPISKVQRCGSFSKLLEMEFLKSLIITSQWNKNRRKFGPKVQFAICLVTDYIEMHSTEDFQPELQLVNLCRTVAIGFMQDFGYAIFLGATSLEPRSALARKLDLVNKPAAVILVDGTQHNTRQGSYSNGNSRDTTTISNFTFPTTGKSPPSVVAHCNPVVAFGKAAGGSDPVLWIHAVARRLNILP</sequence>
<reference evidence="1 2" key="1">
    <citation type="journal article" date="2022" name="Nat. Genet.">
        <title>Improved pea reference genome and pan-genome highlight genomic features and evolutionary characteristics.</title>
        <authorList>
            <person name="Yang T."/>
            <person name="Liu R."/>
            <person name="Luo Y."/>
            <person name="Hu S."/>
            <person name="Wang D."/>
            <person name="Wang C."/>
            <person name="Pandey M.K."/>
            <person name="Ge S."/>
            <person name="Xu Q."/>
            <person name="Li N."/>
            <person name="Li G."/>
            <person name="Huang Y."/>
            <person name="Saxena R.K."/>
            <person name="Ji Y."/>
            <person name="Li M."/>
            <person name="Yan X."/>
            <person name="He Y."/>
            <person name="Liu Y."/>
            <person name="Wang X."/>
            <person name="Xiang C."/>
            <person name="Varshney R.K."/>
            <person name="Ding H."/>
            <person name="Gao S."/>
            <person name="Zong X."/>
        </authorList>
    </citation>
    <scope>NUCLEOTIDE SEQUENCE [LARGE SCALE GENOMIC DNA]</scope>
    <source>
        <strain evidence="1 2">cv. Zhongwan 6</strain>
    </source>
</reference>
<evidence type="ECO:0008006" key="3">
    <source>
        <dbReference type="Google" id="ProtNLM"/>
    </source>
</evidence>